<sequence>MSLPGGRGAKPERPTDRPPMRENFARGQAKAPAVPNGAVWLYGTHAVAAALGNPARRLRRLVITEEAQASLAAERPLPWPIQPEVAARERIDQLLGARQGSGIVHQGVALLTDQLVAPPLLDALKRPGPILVLDQISDPRNIGALMRTAQAFGASMVIAQERNAPEETGALAKVASGALEMIPLLRIVNISRALIVLKSADVWVVGLDGTSPNKLNGEAFGGRRVALVLGSEGEGMRRLTRETCDEVAALGMPGGMESLNVSAAGAVALYELTRSF</sequence>
<dbReference type="SUPFAM" id="SSF75217">
    <property type="entry name" value="alpha/beta knot"/>
    <property type="match status" value="1"/>
</dbReference>
<organism evidence="5 6">
    <name type="scientific">Acidocella aquatica</name>
    <dbReference type="NCBI Taxonomy" id="1922313"/>
    <lineage>
        <taxon>Bacteria</taxon>
        <taxon>Pseudomonadati</taxon>
        <taxon>Pseudomonadota</taxon>
        <taxon>Alphaproteobacteria</taxon>
        <taxon>Acetobacterales</taxon>
        <taxon>Acidocellaceae</taxon>
        <taxon>Acidocella</taxon>
    </lineage>
</organism>
<feature type="compositionally biased region" description="Basic and acidic residues" evidence="3">
    <location>
        <begin position="9"/>
        <end position="24"/>
    </location>
</feature>
<evidence type="ECO:0000313" key="6">
    <source>
        <dbReference type="Proteomes" id="UP001156641"/>
    </source>
</evidence>
<keyword evidence="2" id="KW-0808">Transferase</keyword>
<dbReference type="PANTHER" id="PTHR46429:SF1">
    <property type="entry name" value="23S RRNA (GUANOSINE-2'-O-)-METHYLTRANSFERASE RLMB"/>
    <property type="match status" value="1"/>
</dbReference>
<dbReference type="Pfam" id="PF08032">
    <property type="entry name" value="SpoU_sub_bind"/>
    <property type="match status" value="1"/>
</dbReference>
<dbReference type="InterPro" id="IPR029026">
    <property type="entry name" value="tRNA_m1G_MTases_N"/>
</dbReference>
<dbReference type="SMART" id="SM00967">
    <property type="entry name" value="SpoU_sub_bind"/>
    <property type="match status" value="1"/>
</dbReference>
<dbReference type="PANTHER" id="PTHR46429">
    <property type="entry name" value="23S RRNA (GUANOSINE-2'-O-)-METHYLTRANSFERASE RLMB"/>
    <property type="match status" value="1"/>
</dbReference>
<dbReference type="InterPro" id="IPR004441">
    <property type="entry name" value="rRNA_MeTrfase_TrmH"/>
</dbReference>
<evidence type="ECO:0000256" key="3">
    <source>
        <dbReference type="SAM" id="MobiDB-lite"/>
    </source>
</evidence>
<evidence type="ECO:0000313" key="5">
    <source>
        <dbReference type="EMBL" id="GLR67781.1"/>
    </source>
</evidence>
<evidence type="ECO:0000256" key="2">
    <source>
        <dbReference type="ARBA" id="ARBA00022679"/>
    </source>
</evidence>
<dbReference type="Gene3D" id="3.30.1330.30">
    <property type="match status" value="1"/>
</dbReference>
<dbReference type="Gene3D" id="3.40.1280.10">
    <property type="match status" value="1"/>
</dbReference>
<gene>
    <name evidence="5" type="ORF">GCM10010909_24620</name>
</gene>
<protein>
    <submittedName>
        <fullName evidence="5">23S rRNA (Guanosine(2251)-2'-O)-methyltransferase RlmB</fullName>
    </submittedName>
</protein>
<name>A0ABQ6A7E0_9PROT</name>
<dbReference type="InterPro" id="IPR029028">
    <property type="entry name" value="Alpha/beta_knot_MTases"/>
</dbReference>
<accession>A0ABQ6A7E0</accession>
<keyword evidence="6" id="KW-1185">Reference proteome</keyword>
<dbReference type="EMBL" id="BSOS01000067">
    <property type="protein sequence ID" value="GLR67781.1"/>
    <property type="molecule type" value="Genomic_DNA"/>
</dbReference>
<dbReference type="Proteomes" id="UP001156641">
    <property type="component" value="Unassembled WGS sequence"/>
</dbReference>
<reference evidence="6" key="1">
    <citation type="journal article" date="2019" name="Int. J. Syst. Evol. Microbiol.">
        <title>The Global Catalogue of Microorganisms (GCM) 10K type strain sequencing project: providing services to taxonomists for standard genome sequencing and annotation.</title>
        <authorList>
            <consortium name="The Broad Institute Genomics Platform"/>
            <consortium name="The Broad Institute Genome Sequencing Center for Infectious Disease"/>
            <person name="Wu L."/>
            <person name="Ma J."/>
        </authorList>
    </citation>
    <scope>NUCLEOTIDE SEQUENCE [LARGE SCALE GENOMIC DNA]</scope>
    <source>
        <strain evidence="6">NBRC 112502</strain>
    </source>
</reference>
<evidence type="ECO:0000256" key="1">
    <source>
        <dbReference type="ARBA" id="ARBA00022603"/>
    </source>
</evidence>
<evidence type="ECO:0000259" key="4">
    <source>
        <dbReference type="SMART" id="SM00967"/>
    </source>
</evidence>
<proteinExistence type="predicted"/>
<dbReference type="Pfam" id="PF00588">
    <property type="entry name" value="SpoU_methylase"/>
    <property type="match status" value="1"/>
</dbReference>
<dbReference type="InterPro" id="IPR013123">
    <property type="entry name" value="SpoU_subst-bd"/>
</dbReference>
<dbReference type="SUPFAM" id="SSF55315">
    <property type="entry name" value="L30e-like"/>
    <property type="match status" value="1"/>
</dbReference>
<dbReference type="InterPro" id="IPR029064">
    <property type="entry name" value="Ribosomal_eL30-like_sf"/>
</dbReference>
<feature type="region of interest" description="Disordered" evidence="3">
    <location>
        <begin position="1"/>
        <end position="29"/>
    </location>
</feature>
<feature type="domain" description="RNA 2-O ribose methyltransferase substrate binding" evidence="4">
    <location>
        <begin position="40"/>
        <end position="118"/>
    </location>
</feature>
<comment type="caution">
    <text evidence="5">The sequence shown here is derived from an EMBL/GenBank/DDBJ whole genome shotgun (WGS) entry which is preliminary data.</text>
</comment>
<dbReference type="CDD" id="cd18103">
    <property type="entry name" value="SpoU-like_RlmB"/>
    <property type="match status" value="1"/>
</dbReference>
<keyword evidence="1" id="KW-0489">Methyltransferase</keyword>
<dbReference type="InterPro" id="IPR001537">
    <property type="entry name" value="SpoU_MeTrfase"/>
</dbReference>